<dbReference type="FunFam" id="2.60.40.60:FF:000058">
    <property type="entry name" value="FAT atypical cadherin 3"/>
    <property type="match status" value="1"/>
</dbReference>
<dbReference type="EMBL" id="CAJFCV020000001">
    <property type="protein sequence ID" value="CAG9083955.1"/>
    <property type="molecule type" value="Genomic_DNA"/>
</dbReference>
<feature type="region of interest" description="Disordered" evidence="14">
    <location>
        <begin position="2753"/>
        <end position="2785"/>
    </location>
</feature>
<dbReference type="GO" id="GO:0009887">
    <property type="term" value="P:animal organ morphogenesis"/>
    <property type="evidence" value="ECO:0007669"/>
    <property type="project" value="UniProtKB-ARBA"/>
</dbReference>
<comment type="subcellular location">
    <subcellularLocation>
        <location evidence="1">Membrane</location>
        <topology evidence="1">Single-pass membrane protein</topology>
    </subcellularLocation>
</comment>
<dbReference type="PROSITE" id="PS50026">
    <property type="entry name" value="EGF_3"/>
    <property type="match status" value="2"/>
</dbReference>
<keyword evidence="4 16" id="KW-0732">Signal</keyword>
<dbReference type="Gene3D" id="2.60.120.200">
    <property type="match status" value="2"/>
</dbReference>
<evidence type="ECO:0000256" key="14">
    <source>
        <dbReference type="SAM" id="MobiDB-lite"/>
    </source>
</evidence>
<dbReference type="InterPro" id="IPR056448">
    <property type="entry name" value="EGF_Hmr-1"/>
</dbReference>
<feature type="domain" description="Cadherin" evidence="19">
    <location>
        <begin position="1703"/>
        <end position="1803"/>
    </location>
</feature>
<evidence type="ECO:0000256" key="13">
    <source>
        <dbReference type="PROSITE-ProRule" id="PRU00076"/>
    </source>
</evidence>
<dbReference type="FunFam" id="2.60.40.60:FF:000032">
    <property type="entry name" value="FAT atypical cadherin 1"/>
    <property type="match status" value="1"/>
</dbReference>
<dbReference type="SMART" id="SM00181">
    <property type="entry name" value="EGF"/>
    <property type="match status" value="3"/>
</dbReference>
<evidence type="ECO:0000256" key="9">
    <source>
        <dbReference type="ARBA" id="ARBA00023136"/>
    </source>
</evidence>
<evidence type="ECO:0000256" key="3">
    <source>
        <dbReference type="ARBA" id="ARBA00022692"/>
    </source>
</evidence>
<dbReference type="Gene3D" id="2.60.40.60">
    <property type="entry name" value="Cadherins"/>
    <property type="match status" value="14"/>
</dbReference>
<organism evidence="20 21">
    <name type="scientific">Bursaphelenchus xylophilus</name>
    <name type="common">Pinewood nematode worm</name>
    <name type="synonym">Aphelenchoides xylophilus</name>
    <dbReference type="NCBI Taxonomy" id="6326"/>
    <lineage>
        <taxon>Eukaryota</taxon>
        <taxon>Metazoa</taxon>
        <taxon>Ecdysozoa</taxon>
        <taxon>Nematoda</taxon>
        <taxon>Chromadorea</taxon>
        <taxon>Rhabditida</taxon>
        <taxon>Tylenchina</taxon>
        <taxon>Tylenchomorpha</taxon>
        <taxon>Aphelenchoidea</taxon>
        <taxon>Aphelenchoididae</taxon>
        <taxon>Bursaphelenchus</taxon>
    </lineage>
</organism>
<feature type="chain" id="PRO_5036220842" evidence="16">
    <location>
        <begin position="17"/>
        <end position="2824"/>
    </location>
</feature>
<evidence type="ECO:0000256" key="16">
    <source>
        <dbReference type="SAM" id="SignalP"/>
    </source>
</evidence>
<dbReference type="Pfam" id="PF24811">
    <property type="entry name" value="Ig_Shg"/>
    <property type="match status" value="1"/>
</dbReference>
<feature type="domain" description="Cadherin" evidence="19">
    <location>
        <begin position="1267"/>
        <end position="1368"/>
    </location>
</feature>
<dbReference type="InterPro" id="IPR000742">
    <property type="entry name" value="EGF"/>
</dbReference>
<keyword evidence="7" id="KW-0130">Cell adhesion</keyword>
<keyword evidence="3 15" id="KW-0812">Transmembrane</keyword>
<dbReference type="GO" id="GO:0098858">
    <property type="term" value="C:actin-based cell projection"/>
    <property type="evidence" value="ECO:0007669"/>
    <property type="project" value="UniProtKB-ARBA"/>
</dbReference>
<feature type="disulfide bond" evidence="13">
    <location>
        <begin position="2424"/>
        <end position="2433"/>
    </location>
</feature>
<dbReference type="SMART" id="SM00282">
    <property type="entry name" value="LamG"/>
    <property type="match status" value="1"/>
</dbReference>
<keyword evidence="21" id="KW-1185">Reference proteome</keyword>
<dbReference type="SUPFAM" id="SSF49899">
    <property type="entry name" value="Concanavalin A-like lectins/glucanases"/>
    <property type="match status" value="2"/>
</dbReference>
<keyword evidence="9 15" id="KW-0472">Membrane</keyword>
<dbReference type="EMBL" id="CAJFDI010000001">
    <property type="protein sequence ID" value="CAD5209149.1"/>
    <property type="molecule type" value="Genomic_DNA"/>
</dbReference>
<feature type="domain" description="Cadherin" evidence="19">
    <location>
        <begin position="1045"/>
        <end position="1149"/>
    </location>
</feature>
<feature type="domain" description="Cadherin" evidence="19">
    <location>
        <begin position="1593"/>
        <end position="1703"/>
    </location>
</feature>
<dbReference type="Proteomes" id="UP000659654">
    <property type="component" value="Unassembled WGS sequence"/>
</dbReference>
<dbReference type="InterPro" id="IPR013320">
    <property type="entry name" value="ConA-like_dom_sf"/>
</dbReference>
<dbReference type="PROSITE" id="PS00232">
    <property type="entry name" value="CADHERIN_1"/>
    <property type="match status" value="7"/>
</dbReference>
<protein>
    <submittedName>
        <fullName evidence="20">(pine wood nematode) hypothetical protein</fullName>
    </submittedName>
</protein>
<keyword evidence="6 12" id="KW-0106">Calcium</keyword>
<evidence type="ECO:0000256" key="2">
    <source>
        <dbReference type="ARBA" id="ARBA00022536"/>
    </source>
</evidence>
<feature type="domain" description="Cadherin" evidence="19">
    <location>
        <begin position="920"/>
        <end position="1032"/>
    </location>
</feature>
<dbReference type="Pfam" id="PF02210">
    <property type="entry name" value="Laminin_G_2"/>
    <property type="match status" value="1"/>
</dbReference>
<dbReference type="Gene3D" id="2.10.25.10">
    <property type="entry name" value="Laminin"/>
    <property type="match status" value="1"/>
</dbReference>
<dbReference type="InterPro" id="IPR027397">
    <property type="entry name" value="Catenin-bd_sf"/>
</dbReference>
<dbReference type="GO" id="GO:0007431">
    <property type="term" value="P:salivary gland development"/>
    <property type="evidence" value="ECO:0007669"/>
    <property type="project" value="UniProtKB-ARBA"/>
</dbReference>
<comment type="caution">
    <text evidence="20">The sequence shown here is derived from an EMBL/GenBank/DDBJ whole genome shotgun (WGS) entry which is preliminary data.</text>
</comment>
<feature type="domain" description="Cadherin" evidence="19">
    <location>
        <begin position="1150"/>
        <end position="1266"/>
    </location>
</feature>
<evidence type="ECO:0000259" key="17">
    <source>
        <dbReference type="PROSITE" id="PS50025"/>
    </source>
</evidence>
<feature type="region of interest" description="Disordered" evidence="14">
    <location>
        <begin position="2799"/>
        <end position="2824"/>
    </location>
</feature>
<gene>
    <name evidence="20" type="ORF">BXYJ_LOCUS1298</name>
</gene>
<dbReference type="PROSITE" id="PS50268">
    <property type="entry name" value="CADHERIN_2"/>
    <property type="match status" value="13"/>
</dbReference>
<dbReference type="PROSITE" id="PS00022">
    <property type="entry name" value="EGF_1"/>
    <property type="match status" value="2"/>
</dbReference>
<dbReference type="PANTHER" id="PTHR24026:SF126">
    <property type="entry name" value="PROTOCADHERIN FAT 4"/>
    <property type="match status" value="1"/>
</dbReference>
<dbReference type="Gene3D" id="4.10.900.10">
    <property type="entry name" value="TCF3-CBD (Catenin binding domain)"/>
    <property type="match status" value="1"/>
</dbReference>
<dbReference type="CDD" id="cd11304">
    <property type="entry name" value="Cadherin_repeat"/>
    <property type="match status" value="14"/>
</dbReference>
<feature type="domain" description="Cadherin" evidence="19">
    <location>
        <begin position="584"/>
        <end position="687"/>
    </location>
</feature>
<dbReference type="InterPro" id="IPR002126">
    <property type="entry name" value="Cadherin-like_dom"/>
</dbReference>
<feature type="domain" description="Cadherin" evidence="19">
    <location>
        <begin position="474"/>
        <end position="583"/>
    </location>
</feature>
<dbReference type="FunFam" id="2.60.40.60:FF:000092">
    <property type="entry name" value="Protocadherin 8"/>
    <property type="match status" value="1"/>
</dbReference>
<feature type="transmembrane region" description="Helical" evidence="15">
    <location>
        <begin position="2679"/>
        <end position="2700"/>
    </location>
</feature>
<evidence type="ECO:0000256" key="5">
    <source>
        <dbReference type="ARBA" id="ARBA00022737"/>
    </source>
</evidence>
<evidence type="ECO:0000256" key="8">
    <source>
        <dbReference type="ARBA" id="ARBA00022989"/>
    </source>
</evidence>
<keyword evidence="2 13" id="KW-0245">EGF-like domain</keyword>
<proteinExistence type="predicted"/>
<dbReference type="InterPro" id="IPR001791">
    <property type="entry name" value="Laminin_G"/>
</dbReference>
<feature type="domain" description="Cadherin" evidence="19">
    <location>
        <begin position="1486"/>
        <end position="1592"/>
    </location>
</feature>
<dbReference type="PROSITE" id="PS01186">
    <property type="entry name" value="EGF_2"/>
    <property type="match status" value="1"/>
</dbReference>
<dbReference type="SUPFAM" id="SSF49313">
    <property type="entry name" value="Cadherin-like"/>
    <property type="match status" value="15"/>
</dbReference>
<dbReference type="InterPro" id="IPR056370">
    <property type="entry name" value="Shg-like_Ig-like"/>
</dbReference>
<evidence type="ECO:0000256" key="15">
    <source>
        <dbReference type="SAM" id="Phobius"/>
    </source>
</evidence>
<dbReference type="Pfam" id="PF24613">
    <property type="entry name" value="EGF_Hmr-1"/>
    <property type="match status" value="1"/>
</dbReference>
<dbReference type="OrthoDB" id="6079678at2759"/>
<feature type="domain" description="Cadherin" evidence="19">
    <location>
        <begin position="689"/>
        <end position="805"/>
    </location>
</feature>
<evidence type="ECO:0000259" key="18">
    <source>
        <dbReference type="PROSITE" id="PS50026"/>
    </source>
</evidence>
<evidence type="ECO:0000256" key="1">
    <source>
        <dbReference type="ARBA" id="ARBA00004167"/>
    </source>
</evidence>
<dbReference type="PRINTS" id="PR00205">
    <property type="entry name" value="CADHERIN"/>
</dbReference>
<dbReference type="GO" id="GO:0007156">
    <property type="term" value="P:homophilic cell adhesion via plasma membrane adhesion molecules"/>
    <property type="evidence" value="ECO:0007669"/>
    <property type="project" value="InterPro"/>
</dbReference>
<keyword evidence="5" id="KW-0677">Repeat</keyword>
<evidence type="ECO:0000256" key="4">
    <source>
        <dbReference type="ARBA" id="ARBA00022729"/>
    </source>
</evidence>
<evidence type="ECO:0000256" key="11">
    <source>
        <dbReference type="ARBA" id="ARBA00023180"/>
    </source>
</evidence>
<dbReference type="Pfam" id="PF00028">
    <property type="entry name" value="Cadherin"/>
    <property type="match status" value="9"/>
</dbReference>
<evidence type="ECO:0000259" key="19">
    <source>
        <dbReference type="PROSITE" id="PS50268"/>
    </source>
</evidence>
<dbReference type="GO" id="GO:0005886">
    <property type="term" value="C:plasma membrane"/>
    <property type="evidence" value="ECO:0007669"/>
    <property type="project" value="UniProtKB-SubCell"/>
</dbReference>
<keyword evidence="8 15" id="KW-1133">Transmembrane helix</keyword>
<comment type="caution">
    <text evidence="13">Lacks conserved residue(s) required for the propagation of feature annotation.</text>
</comment>
<dbReference type="SMR" id="A0A811K0I3"/>
<sequence length="2824" mass="317285">MLGCALLFLLCGHISAIKTYKICSDLLPSSVIVDLREDGISRDNEQITLLTKSKFELDGRLLYSKEKLENGEMFRLEFLAVDNMDQERILVVYVTATDKCHISFSHTVYHARITNNKFISDAPIRINATKNISIKQISPANHLNIQDYIQNEWTYITNRIKDFPIHLGVYINDVLASVTIIKASSPQKIQEYDVTTDNVISSKAVLKLGDSNDYWMPSKKVPFYVKDDVIFPTFSIYNGHYEFTVIDSENNQTPVKLRIGHQHKRRKKNVKRGLNLESGIRGQDMNIFVKENSPLRTLKEKIPLNHHEKIESYSPLDGPLMIRQDGSLELIQSLNFESENQFQVQVQISGGRTQVIHIHVLDVPEPPAFTNSPLPFRGIIPNNAPIGCKIFEFNARNEQGEGDNHVNYDLINTEPKNAFTVDRNTGSVRTALQSYNTTQIYRVFAQTHSIHNFTLKSEIAVLELFADDLPPQFMQNVYSVVIPENSTIGTSIVQLLVHEFPSVRNGQRKTAPSFSLIFDNNQYPYFTIDPHTGVITLQRPLDFDEMGVTKTFKLTGVVTQEARESKVPVEVTILDVNDNKPIFTQSLYTAVVKEDVTSDVMILKATAIDKDSSLNSHIDYAIDHPLFRINENGEIYATKKLDADGTKEKYRIYKMNVTATDRGNPPLSDMATIHLRVENTNDEAPVFLPTAEYQAEIAEDAQGFTPVIQVQATDIDTDRVRFYFNDHGSKVRETEYFQIDEDTGLIRLLPNVKASDLTRETEPLTLEVIAEDDGSCCQNEDSVFHRSMAKVYVSILDVNNNRPEFPDCQIYSNIAKLEEGTYYENGPVVLRVKAIDNDTSSNGDIVYSLYYSNTEQRHPFVIHPITGDLKPAAGFVFDREQRAYEEVTVKASDKAERPLIGFCQFTVQILDVNDNAPQFDRLLYETTISRMTQPHTSILSVIAEDADSPPNANITYRLLPDLSAAKKHRHDDQYFDLISEGSPEIGIKKEIPASKTKFVFLVEANDNGRPNKNSTVQVYVNVHEENYYAPQWQNTALCPSTVHIDEDIQKNSILFKCLALSGHSNTNPVTYSMKIGAKMSTNSKQTFREFKQKIDGLDWVIVRNMDMLDYEKVQNYTLTLTATDIHSMIATDRRLKVIVKDKNDGVPRFSVDKFTGTVEEEKDPDFYTDRKPIVVVKAEDSDSEGPQSEIRYSIVDDAKQKFRIDEITGAIYPIIKFDREKRNTYIFDVEARDNMNSSLPGIYGPNKDFVKIHISVSDVNDNPPFFDQPLYELSVKENADPLAELMVIRAQDKDEQSSLRYNLMSIGEGEDLPFGVRTETGTIFVKNMLDYETKKDYYMIMTVTDGVHNSSINVTVNVEDVNDNPPVFEKEAYEVTIEEENTHVPVVLFKVKAFDTDDITRENPILYQLEGQGVGEFFVLDPRTNDITVMKPLDRDPPTGIPVWEFVVRATDDNGNGLSNYATVRVNLRDINDNSPVFLEPLIGYVDENQEPGRDGHYVMTVVAEDNDDPASENGQVECSIGVNKEIAGQMLFRIDAHNGKIFLMRKVDRELLSEREFVIEVIANDLGYPSRESQANVTIKVLDLNDNPPFFEHSQYNVSIPESQPTDSAVFTLVAFDLDIDARNNVFSYELLDPSDQFYMTTEMLTSGPSVGILRVKKALDFEDPEQRHGFPMEVRVFDGRFYGSTKVYILLEDENDNPPIINGPKRIHFSEGTAVNSQIGQFSVTDQDSNDKSTYRINRQSDPKRQFSIDQNGALKVAAALDREDIKQYALRIEAFDQVGNIGTQYVDLYLDDENDNAPLLYTVLHPFNVSRPCIFMENTPPDQLPLCEIHGFDPDTKKNGPPFKMELNSTFTDSDAVSVVFDESLDNGNGGMIIRALKEFDREEQKVIEIPINVQDQGGMSATRKVYVIIGDQNDNKMSDGEMTIEVYSYEGHLQTQSIGRVYVNDKDDWDFPDKIFVGPDEKYFSVDKQGDIVISSDTPSGQYTFKVDVTDTVNPGNAVGTVTVNVYGFPPIAFDNQAAIRIAAESRNYYGNPSFFLAGPRESFVNLLKEKIKKVREGNVVVDIFSIQTSEYDGTYDIRFTVQSGGQYLSKTTVEGLISANLAEFEHSVQGEIKAVGIDMCKDTRCDNGCQTRHTASNSGVVVSNNNTVLVGINSTSSDVCECPIQAAPTSCSADYCYNGGICHNLNPGATCQCKNDLPGERCQGSTRTFRGEGYAWYKSMPACTSLNISFSFRTNDDGIIIYNGPFKRVEAYTGMKIKYSDYLYVGLEQGSLVVKQLNGRIPVNITLGGVLADDQVHHVTIIQTHKKLEVILDHCNNPNENCYKAEEADDDERLNVVNPLQVGGIYAIDDIADIHPTLRGKRGFNGCIMDLVVNGEEYDLESPELSADSDNKCGCADEKKCVHGKCFVKIKNQMEACRCPPGYMGKNCENVAPWIQFVDQSSYVKFTTRGSQDYNIRNDVEAQIVLPREARDGRVISLDKDNNALSSIALEGQSPVAQLNDVSSPDKLQFHKLTLTPGVPYHIKLHRDRYVSTITVDYATHSSKVISENQRALQDVHSITGGSQSFGFAGCMRALNYNGEYKNITVPNLEDNEINDFDNSRFEQFGIKDGCPYLATCAGIGSGMCPSGQVCIDHWKGPICACPEGAMTLVKPDGTLSHCNEVAAVSSLSITSPALIFILVCLLLLILMALVMVTYTRKKRSPFDLVGPEEFKRDNLRQYSLEGGGETDNNRHNIANLRKPVMPFEGGNGLGQKVYPQKPADDGLNAQVDNLDRDPNSGPYDELRMYNMEGDNQSTLSFDSLDSVRPGNLETMDNRDIRY</sequence>
<dbReference type="PROSITE" id="PS50025">
    <property type="entry name" value="LAM_G_DOMAIN"/>
    <property type="match status" value="1"/>
</dbReference>
<dbReference type="CDD" id="cd00054">
    <property type="entry name" value="EGF_CA"/>
    <property type="match status" value="2"/>
</dbReference>
<feature type="disulfide bond" evidence="13">
    <location>
        <begin position="2198"/>
        <end position="2207"/>
    </location>
</feature>
<reference evidence="20" key="1">
    <citation type="submission" date="2020-09" db="EMBL/GenBank/DDBJ databases">
        <authorList>
            <person name="Kikuchi T."/>
        </authorList>
    </citation>
    <scope>NUCLEOTIDE SEQUENCE</scope>
    <source>
        <strain evidence="20">Ka4C1</strain>
    </source>
</reference>
<dbReference type="GO" id="GO:0008104">
    <property type="term" value="P:intracellular protein localization"/>
    <property type="evidence" value="ECO:0007669"/>
    <property type="project" value="UniProtKB-ARBA"/>
</dbReference>
<feature type="signal peptide" evidence="16">
    <location>
        <begin position="1"/>
        <end position="16"/>
    </location>
</feature>
<evidence type="ECO:0000256" key="7">
    <source>
        <dbReference type="ARBA" id="ARBA00022889"/>
    </source>
</evidence>
<evidence type="ECO:0000256" key="10">
    <source>
        <dbReference type="ARBA" id="ARBA00023157"/>
    </source>
</evidence>
<keyword evidence="10 13" id="KW-1015">Disulfide bond</keyword>
<feature type="domain" description="Cadherin" evidence="19">
    <location>
        <begin position="1369"/>
        <end position="1478"/>
    </location>
</feature>
<keyword evidence="11" id="KW-0325">Glycoprotein</keyword>
<name>A0A811K0I3_BURXY</name>
<dbReference type="InterPro" id="IPR015919">
    <property type="entry name" value="Cadherin-like_sf"/>
</dbReference>
<dbReference type="SMART" id="SM00112">
    <property type="entry name" value="CA"/>
    <property type="match status" value="13"/>
</dbReference>
<feature type="domain" description="EGF-like" evidence="18">
    <location>
        <begin position="2402"/>
        <end position="2434"/>
    </location>
</feature>
<dbReference type="GO" id="GO:0005509">
    <property type="term" value="F:calcium ion binding"/>
    <property type="evidence" value="ECO:0007669"/>
    <property type="project" value="UniProtKB-UniRule"/>
</dbReference>
<feature type="domain" description="Laminin G" evidence="17">
    <location>
        <begin position="2211"/>
        <end position="2400"/>
    </location>
</feature>
<evidence type="ECO:0000256" key="6">
    <source>
        <dbReference type="ARBA" id="ARBA00022837"/>
    </source>
</evidence>
<feature type="domain" description="Cadherin" evidence="19">
    <location>
        <begin position="1820"/>
        <end position="1931"/>
    </location>
</feature>
<accession>A0A811K0I3</accession>
<feature type="domain" description="EGF-like" evidence="18">
    <location>
        <begin position="2172"/>
        <end position="2208"/>
    </location>
</feature>
<dbReference type="Proteomes" id="UP000582659">
    <property type="component" value="Unassembled WGS sequence"/>
</dbReference>
<evidence type="ECO:0000256" key="12">
    <source>
        <dbReference type="PROSITE-ProRule" id="PRU00043"/>
    </source>
</evidence>
<evidence type="ECO:0000313" key="21">
    <source>
        <dbReference type="Proteomes" id="UP000659654"/>
    </source>
</evidence>
<evidence type="ECO:0000313" key="20">
    <source>
        <dbReference type="EMBL" id="CAD5209149.1"/>
    </source>
</evidence>
<dbReference type="CDD" id="cd00110">
    <property type="entry name" value="LamG"/>
    <property type="match status" value="1"/>
</dbReference>
<dbReference type="InterPro" id="IPR020894">
    <property type="entry name" value="Cadherin_CS"/>
</dbReference>
<dbReference type="PANTHER" id="PTHR24026">
    <property type="entry name" value="FAT ATYPICAL CADHERIN-RELATED"/>
    <property type="match status" value="1"/>
</dbReference>
<feature type="domain" description="Cadherin" evidence="19">
    <location>
        <begin position="826"/>
        <end position="919"/>
    </location>
</feature>